<dbReference type="EMBL" id="BOOR01000017">
    <property type="protein sequence ID" value="GII54426.1"/>
    <property type="molecule type" value="Genomic_DNA"/>
</dbReference>
<accession>A0A8J3XW69</accession>
<comment type="caution">
    <text evidence="2">The sequence shown here is derived from an EMBL/GenBank/DDBJ whole genome shotgun (WGS) entry which is preliminary data.</text>
</comment>
<feature type="transmembrane region" description="Helical" evidence="1">
    <location>
        <begin position="78"/>
        <end position="101"/>
    </location>
</feature>
<sequence length="193" mass="20144">MACHELIEGHLQALARSLPASVVEELRDGLIESYEDQLERLGDAEAAAHAAIADFGDADTVTAAFVRASPGRGIAVRLLLAGPVVGLSWAAALIAGHWWTWPISPPLRLAVGLVLGLAVLMLIVAVRERHHYRTVRLAALAGATGVAVLDTTLLATVVMLPAGPSVLLVPALAASVARVLLVVRAVPEMISDP</sequence>
<keyword evidence="1" id="KW-1133">Transmembrane helix</keyword>
<feature type="transmembrane region" description="Helical" evidence="1">
    <location>
        <begin position="166"/>
        <end position="186"/>
    </location>
</feature>
<keyword evidence="3" id="KW-1185">Reference proteome</keyword>
<feature type="transmembrane region" description="Helical" evidence="1">
    <location>
        <begin position="107"/>
        <end position="126"/>
    </location>
</feature>
<evidence type="ECO:0000256" key="1">
    <source>
        <dbReference type="SAM" id="Phobius"/>
    </source>
</evidence>
<reference evidence="2" key="1">
    <citation type="submission" date="2021-01" db="EMBL/GenBank/DDBJ databases">
        <title>Whole genome shotgun sequence of Planotetraspora thailandica NBRC 104271.</title>
        <authorList>
            <person name="Komaki H."/>
            <person name="Tamura T."/>
        </authorList>
    </citation>
    <scope>NUCLEOTIDE SEQUENCE</scope>
    <source>
        <strain evidence="2">NBRC 104271</strain>
    </source>
</reference>
<dbReference type="Proteomes" id="UP000605992">
    <property type="component" value="Unassembled WGS sequence"/>
</dbReference>
<protein>
    <submittedName>
        <fullName evidence="2">Uncharacterized protein</fullName>
    </submittedName>
</protein>
<evidence type="ECO:0000313" key="3">
    <source>
        <dbReference type="Proteomes" id="UP000605992"/>
    </source>
</evidence>
<proteinExistence type="predicted"/>
<evidence type="ECO:0000313" key="2">
    <source>
        <dbReference type="EMBL" id="GII54426.1"/>
    </source>
</evidence>
<keyword evidence="1" id="KW-0812">Transmembrane</keyword>
<organism evidence="2 3">
    <name type="scientific">Planotetraspora thailandica</name>
    <dbReference type="NCBI Taxonomy" id="487172"/>
    <lineage>
        <taxon>Bacteria</taxon>
        <taxon>Bacillati</taxon>
        <taxon>Actinomycetota</taxon>
        <taxon>Actinomycetes</taxon>
        <taxon>Streptosporangiales</taxon>
        <taxon>Streptosporangiaceae</taxon>
        <taxon>Planotetraspora</taxon>
    </lineage>
</organism>
<feature type="transmembrane region" description="Helical" evidence="1">
    <location>
        <begin position="138"/>
        <end position="160"/>
    </location>
</feature>
<dbReference type="RefSeq" id="WP_203944650.1">
    <property type="nucleotide sequence ID" value="NZ_BOOR01000017.1"/>
</dbReference>
<name>A0A8J3XW69_9ACTN</name>
<gene>
    <name evidence="2" type="ORF">Pth03_28150</name>
</gene>
<dbReference type="AlphaFoldDB" id="A0A8J3XW69"/>
<keyword evidence="1" id="KW-0472">Membrane</keyword>